<comment type="caution">
    <text evidence="4">The sequence shown here is derived from an EMBL/GenBank/DDBJ whole genome shotgun (WGS) entry which is preliminary data.</text>
</comment>
<keyword evidence="1" id="KW-0539">Nucleus</keyword>
<evidence type="ECO:0000256" key="2">
    <source>
        <dbReference type="SAM" id="MobiDB-lite"/>
    </source>
</evidence>
<dbReference type="PANTHER" id="PTHR47431:SF4">
    <property type="entry name" value="ZN(II)2CYS6 TRANSCRIPTION FACTOR (EUROFUNG)"/>
    <property type="match status" value="1"/>
</dbReference>
<name>A0A8H5NAM2_9HYPO</name>
<dbReference type="Pfam" id="PF04082">
    <property type="entry name" value="Fungal_trans"/>
    <property type="match status" value="1"/>
</dbReference>
<feature type="compositionally biased region" description="Low complexity" evidence="2">
    <location>
        <begin position="99"/>
        <end position="118"/>
    </location>
</feature>
<feature type="compositionally biased region" description="Polar residues" evidence="2">
    <location>
        <begin position="972"/>
        <end position="990"/>
    </location>
</feature>
<sequence length="1036" mass="115224">MSDDVMTDDFDVEVFLDLLHWSWEDAYNGTREIERPVSPFSQPVRTISEPDGPPAEPAIAQPERESYEERRQSVDSHVYTSSEDLGPLDRDERIGTICSAAPSTPSGSSSSEQSSPSAIIDDISPRAQASNLKRRSSSDADAPVPKRICRQFRNGLMSVTDAELNSTAQPPKNWKGLLLCDGDGDLHNKSLADRLSDKKPDASCDEADKEEAFQSLQIPPTQPAMNQSDSTRPRINRMDYLNNRVTAIRKRLAHAQEQVVLAQEFVGVLTQELDDIILSRDWLATHSQTGEDVQQYTQLAEQPVPLPSKAYLLADPDEDDAMSTELDFRFDPVAGLPVGDKAFSKNFLRTVFFSGQKYPLRHFTLRHPKAGACPIKQRCEHWRLVEENISRSKWKWDVDIQVTAIRADFVANGDSGYSGVMFDQDEVESERMRNLPCRIFGYLQPDFGAVEQRGYKVLDWHLHEPGSAGFMGDRIHRLKLMDHRCVSYDKACQYTASRRGGLDRAALTERRRRLANKADAQLVSEMSVAVAIEGVNLGDEAVTGADCMEVFDASLPVPTPVPENRETQHFSNEDLTGDALVKSYYTSFHHLHPFAPPYKHLVQLSQASTFNFSPLIASMRLIGHIYDTHHWSESLSRAAEAQISQVKPSDAVQVQARLLFSIALFWYTFKAEAKEQMDAAIDVAVKLELHKKEFAATWGFGDPIMVECWRRTWWMLFIVDASYAGTLGTMNFKTLHVESTAELPCEDADYESGIIPTPKTLQDFDSREFDSEDVVFSSFAYLIGATRCAAQVICMSPKRATREHSEAIIQSADSAFDAWLLLLPKDKKPILKADGTIDELMFQAHLLIHVATIGVHRPLSDLRFNPVEKVSSCAREPPADTPKPDLINVHTTRILKSVNAQIQLLALPVRPFHHTPFTTCMVSEGTLALLSACTYMLKDQALAVARDQIRLTIGCLKAVARHVLGLGGSSADVGSTPGSTQVPSLTQSEGEGSMESLPTMGQDDNVFASLGSFEDICGWINMGVELDSSWMEGSTS</sequence>
<proteinExistence type="predicted"/>
<organism evidence="4 5">
    <name type="scientific">Fusarium napiforme</name>
    <dbReference type="NCBI Taxonomy" id="42672"/>
    <lineage>
        <taxon>Eukaryota</taxon>
        <taxon>Fungi</taxon>
        <taxon>Dikarya</taxon>
        <taxon>Ascomycota</taxon>
        <taxon>Pezizomycotina</taxon>
        <taxon>Sordariomycetes</taxon>
        <taxon>Hypocreomycetidae</taxon>
        <taxon>Hypocreales</taxon>
        <taxon>Nectriaceae</taxon>
        <taxon>Fusarium</taxon>
        <taxon>Fusarium fujikuroi species complex</taxon>
    </lineage>
</organism>
<dbReference type="CDD" id="cd12148">
    <property type="entry name" value="fungal_TF_MHR"/>
    <property type="match status" value="1"/>
</dbReference>
<dbReference type="PANTHER" id="PTHR47431">
    <property type="entry name" value="ZN(II)2CYS6 TRANSCRIPTION FACTOR (EUROFUNG)-RELATED"/>
    <property type="match status" value="1"/>
</dbReference>
<dbReference type="Proteomes" id="UP000574317">
    <property type="component" value="Unassembled WGS sequence"/>
</dbReference>
<evidence type="ECO:0000259" key="3">
    <source>
        <dbReference type="Pfam" id="PF04082"/>
    </source>
</evidence>
<evidence type="ECO:0000256" key="1">
    <source>
        <dbReference type="ARBA" id="ARBA00023242"/>
    </source>
</evidence>
<evidence type="ECO:0000313" key="5">
    <source>
        <dbReference type="Proteomes" id="UP000574317"/>
    </source>
</evidence>
<dbReference type="GO" id="GO:0008270">
    <property type="term" value="F:zinc ion binding"/>
    <property type="evidence" value="ECO:0007669"/>
    <property type="project" value="InterPro"/>
</dbReference>
<gene>
    <name evidence="4" type="ORF">FNAPI_5276</name>
</gene>
<dbReference type="GO" id="GO:0003677">
    <property type="term" value="F:DNA binding"/>
    <property type="evidence" value="ECO:0007669"/>
    <property type="project" value="InterPro"/>
</dbReference>
<feature type="compositionally biased region" description="Basic and acidic residues" evidence="2">
    <location>
        <begin position="62"/>
        <end position="74"/>
    </location>
</feature>
<dbReference type="AlphaFoldDB" id="A0A8H5NAM2"/>
<feature type="region of interest" description="Disordered" evidence="2">
    <location>
        <begin position="970"/>
        <end position="996"/>
    </location>
</feature>
<evidence type="ECO:0000313" key="4">
    <source>
        <dbReference type="EMBL" id="KAF5557903.1"/>
    </source>
</evidence>
<feature type="domain" description="Xylanolytic transcriptional activator regulatory" evidence="3">
    <location>
        <begin position="588"/>
        <end position="819"/>
    </location>
</feature>
<feature type="region of interest" description="Disordered" evidence="2">
    <location>
        <begin position="31"/>
        <end position="118"/>
    </location>
</feature>
<dbReference type="GO" id="GO:0006351">
    <property type="term" value="P:DNA-templated transcription"/>
    <property type="evidence" value="ECO:0007669"/>
    <property type="project" value="InterPro"/>
</dbReference>
<dbReference type="InterPro" id="IPR007219">
    <property type="entry name" value="XnlR_reg_dom"/>
</dbReference>
<reference evidence="4 5" key="1">
    <citation type="submission" date="2020-05" db="EMBL/GenBank/DDBJ databases">
        <title>Identification and distribution of gene clusters putatively required for synthesis of sphingolipid metabolism inhibitors in phylogenetically diverse species of the filamentous fungus Fusarium.</title>
        <authorList>
            <person name="Kim H.-S."/>
            <person name="Busman M."/>
            <person name="Brown D.W."/>
            <person name="Divon H."/>
            <person name="Uhlig S."/>
            <person name="Proctor R.H."/>
        </authorList>
    </citation>
    <scope>NUCLEOTIDE SEQUENCE [LARGE SCALE GENOMIC DNA]</scope>
    <source>
        <strain evidence="4 5">NRRL 25196</strain>
    </source>
</reference>
<dbReference type="EMBL" id="JAAOAO010000192">
    <property type="protein sequence ID" value="KAF5557903.1"/>
    <property type="molecule type" value="Genomic_DNA"/>
</dbReference>
<keyword evidence="5" id="KW-1185">Reference proteome</keyword>
<protein>
    <submittedName>
        <fullName evidence="4">C6 transcription factor</fullName>
    </submittedName>
</protein>
<accession>A0A8H5NAM2</accession>